<protein>
    <submittedName>
        <fullName evidence="3">Glycoside hydrolase family 16 protein</fullName>
    </submittedName>
</protein>
<dbReference type="Proteomes" id="UP000613580">
    <property type="component" value="Unassembled WGS sequence"/>
</dbReference>
<comment type="caution">
    <text evidence="3">The sequence shown here is derived from an EMBL/GenBank/DDBJ whole genome shotgun (WGS) entry which is preliminary data.</text>
</comment>
<feature type="region of interest" description="Disordered" evidence="1">
    <location>
        <begin position="37"/>
        <end position="65"/>
    </location>
</feature>
<reference evidence="3" key="1">
    <citation type="submission" date="2020-05" db="EMBL/GenBank/DDBJ databases">
        <title>Mycena genomes resolve the evolution of fungal bioluminescence.</title>
        <authorList>
            <person name="Tsai I.J."/>
        </authorList>
    </citation>
    <scope>NUCLEOTIDE SEQUENCE</scope>
    <source>
        <strain evidence="3">110903Hualien_Pintung</strain>
    </source>
</reference>
<dbReference type="GO" id="GO:0004553">
    <property type="term" value="F:hydrolase activity, hydrolyzing O-glycosyl compounds"/>
    <property type="evidence" value="ECO:0007669"/>
    <property type="project" value="InterPro"/>
</dbReference>
<dbReference type="GO" id="GO:0009251">
    <property type="term" value="P:glucan catabolic process"/>
    <property type="evidence" value="ECO:0007669"/>
    <property type="project" value="TreeGrafter"/>
</dbReference>
<accession>A0A8H6WN49</accession>
<sequence length="409" mass="44366">MAALSLVSRTLLRAVEPPGRHPSMRSAHLVVISPDDYGSNQRSLKSPTGWGRFTNSPRDADRPPHRLSVEPRLCGHLQSEQQHRRRGILQVGWILCFERTSFDIPKALSTSKPSPTRRMDECKQISSSSRVRYLCSCSSRNYVSEATAKADNLTFASANTFILRADYKTVISDSSSTGRNSVRIRTNAAYTTHAAVFDVEHMPQGCGTWPAIWETNESNWPAGGEVDIVEGVNNQGTDQITLHTNPGCTMPSSGRTQTGTVVGTDCDAEANGNAGCGVKSTVASSFGPSFNAAGGGWYAIERTNTFINVWFWTRDASNVPADVRAGGTSVNTGGWGTPTANFPNTDCNFPNFFDGNNIIINLTFCGSWAGQSSVYASSGCPSTCVDYVDQNPSAFQNAYFQFNSINIYT</sequence>
<evidence type="ECO:0000313" key="4">
    <source>
        <dbReference type="Proteomes" id="UP000613580"/>
    </source>
</evidence>
<gene>
    <name evidence="3" type="ORF">HMN09_00173400</name>
</gene>
<evidence type="ECO:0000313" key="3">
    <source>
        <dbReference type="EMBL" id="KAF7320868.1"/>
    </source>
</evidence>
<evidence type="ECO:0000259" key="2">
    <source>
        <dbReference type="PROSITE" id="PS51762"/>
    </source>
</evidence>
<dbReference type="InterPro" id="IPR013320">
    <property type="entry name" value="ConA-like_dom_sf"/>
</dbReference>
<dbReference type="SUPFAM" id="SSF49899">
    <property type="entry name" value="Concanavalin A-like lectins/glucanases"/>
    <property type="match status" value="1"/>
</dbReference>
<dbReference type="OrthoDB" id="192832at2759"/>
<dbReference type="PANTHER" id="PTHR10963:SF24">
    <property type="entry name" value="GLYCOSIDASE C21B10.07-RELATED"/>
    <property type="match status" value="1"/>
</dbReference>
<feature type="domain" description="GH16" evidence="2">
    <location>
        <begin position="48"/>
        <end position="396"/>
    </location>
</feature>
<dbReference type="Gene3D" id="2.60.120.200">
    <property type="match status" value="1"/>
</dbReference>
<organism evidence="3 4">
    <name type="scientific">Mycena chlorophos</name>
    <name type="common">Agaric fungus</name>
    <name type="synonym">Agaricus chlorophos</name>
    <dbReference type="NCBI Taxonomy" id="658473"/>
    <lineage>
        <taxon>Eukaryota</taxon>
        <taxon>Fungi</taxon>
        <taxon>Dikarya</taxon>
        <taxon>Basidiomycota</taxon>
        <taxon>Agaricomycotina</taxon>
        <taxon>Agaricomycetes</taxon>
        <taxon>Agaricomycetidae</taxon>
        <taxon>Agaricales</taxon>
        <taxon>Marasmiineae</taxon>
        <taxon>Mycenaceae</taxon>
        <taxon>Mycena</taxon>
    </lineage>
</organism>
<dbReference type="PANTHER" id="PTHR10963">
    <property type="entry name" value="GLYCOSYL HYDROLASE-RELATED"/>
    <property type="match status" value="1"/>
</dbReference>
<dbReference type="InterPro" id="IPR000757">
    <property type="entry name" value="Beta-glucanase-like"/>
</dbReference>
<evidence type="ECO:0000256" key="1">
    <source>
        <dbReference type="SAM" id="MobiDB-lite"/>
    </source>
</evidence>
<proteinExistence type="predicted"/>
<dbReference type="EMBL" id="JACAZE010000002">
    <property type="protein sequence ID" value="KAF7320868.1"/>
    <property type="molecule type" value="Genomic_DNA"/>
</dbReference>
<dbReference type="InterPro" id="IPR050546">
    <property type="entry name" value="Glycosyl_Hydrlase_16"/>
</dbReference>
<name>A0A8H6WN49_MYCCL</name>
<dbReference type="Pfam" id="PF26113">
    <property type="entry name" value="GH16_XgeA"/>
    <property type="match status" value="1"/>
</dbReference>
<dbReference type="CDD" id="cd02181">
    <property type="entry name" value="GH16_fungal_Lam16A_glucanase"/>
    <property type="match status" value="1"/>
</dbReference>
<keyword evidence="4" id="KW-1185">Reference proteome</keyword>
<dbReference type="AlphaFoldDB" id="A0A8H6WN49"/>
<dbReference type="PROSITE" id="PS51762">
    <property type="entry name" value="GH16_2"/>
    <property type="match status" value="1"/>
</dbReference>
<keyword evidence="3" id="KW-0378">Hydrolase</keyword>